<gene>
    <name evidence="1" type="ORF">G6N73_04380</name>
</gene>
<accession>A0A6G4W860</accession>
<evidence type="ECO:0000313" key="1">
    <source>
        <dbReference type="EMBL" id="NGO50423.1"/>
    </source>
</evidence>
<evidence type="ECO:0008006" key="3">
    <source>
        <dbReference type="Google" id="ProtNLM"/>
    </source>
</evidence>
<name>A0A6G4W860_9HYPH</name>
<reference evidence="1 2" key="1">
    <citation type="submission" date="2020-02" db="EMBL/GenBank/DDBJ databases">
        <title>Genome sequence of strain CCNWXJ40-4.</title>
        <authorList>
            <person name="Gao J."/>
            <person name="Sun J."/>
        </authorList>
    </citation>
    <scope>NUCLEOTIDE SEQUENCE [LARGE SCALE GENOMIC DNA]</scope>
    <source>
        <strain evidence="1 2">CCNWXJ 40-4</strain>
    </source>
</reference>
<organism evidence="1 2">
    <name type="scientific">Allomesorhizobium camelthorni</name>
    <dbReference type="NCBI Taxonomy" id="475069"/>
    <lineage>
        <taxon>Bacteria</taxon>
        <taxon>Pseudomonadati</taxon>
        <taxon>Pseudomonadota</taxon>
        <taxon>Alphaproteobacteria</taxon>
        <taxon>Hyphomicrobiales</taxon>
        <taxon>Phyllobacteriaceae</taxon>
        <taxon>Allomesorhizobium</taxon>
    </lineage>
</organism>
<evidence type="ECO:0000313" key="2">
    <source>
        <dbReference type="Proteomes" id="UP001642900"/>
    </source>
</evidence>
<dbReference type="AlphaFoldDB" id="A0A6G4W860"/>
<dbReference type="Proteomes" id="UP001642900">
    <property type="component" value="Unassembled WGS sequence"/>
</dbReference>
<sequence length="1179" mass="122532">MNERVVTELVIDGRGAETGSATYIHAMNAAQAAVDRLIDRQKAMDTAVASGGTVLVGSAASTTAAARAFDRLKASIDPTFASAKALERDLITLDRAVMRLGTSESEAGRMLDAVRLKHDAVAQAAKRQADEYMRLAAAGRQAFAADREQGRINTTLGIRGDEPASARASASVFSTELDRMDMVAGLKARQIGQTFSEDLNRSLIAGVSSSARDAAQVFEAEFDRLDTIAQLRAQQIGANFAADLNARMGIGQTAGSARDSASVFATSGGKSLNSNQLQGLSYQANDVITMALLGAPVSQIAASQGGQIFQLLQQGDGGVKGSLAAIKQSAVDAASSVAQMLGPISLVSAGLGVAAAAAGGLYLLMRDEGRTAQEVLERHAKLVDAIAKSYPDAARAAKDYLDAAQRMPASVVAADAQKQQTENLVAYRSALGDIIADLRVAAGAQSQYGDVASAYFAQVATALETDQLQATDLVDILGKIRIQEGPINNAKRLAEMLQDAANEAAKLQGSVQGLDALGAVARGGPLGARYEAGQEQARIAQENASSLFYDRRQLDLDMSEIGARSPQDRAALARAREAARPVNGEDGVELRRFREDAAAALELARANHSLAEAQRERFRSLDATLSAQRLDLDVIGKTVGEVERLRMEFDLTQRVREEAARNGVAADEKELALIREKAAEYGRVADQIARTNLNRDLAFERDQLFRTAGEQQIATRLRGTGIGLDSPEAQQMRAMQEFTELRDGFKGFFTDFKSEVVKSGGDIGEALGNSLLSALNKQLDKELDRLFEQLANSLSSWLLGGSSSAAGSGVAGAGGIVGAVLGGPANDNFSAPVGAVSRGAGGAVDLASNLLGFSEKSPGQINSFLKAGGVDINAAQTAWCAAFVNSSLKQIGVDGTGSLSANSFLNWGTKIDPTKVLQGDVLVKPNGFGIGQTGGHVGLATGASRMGASGLQLEMLSGNTGGPGLGTGGVGLDWVDAAKLDVRRAAQDISQLGGTAAAATKGIGMFGGGLSELGNALISVGGGAGGSGWFSGLMSMFGGVGGATNWMNSISPLATSFIAGGGVGLFHQGGIAGFPTSMRYGVDPRVFIGAPRYHNGGVAGDEVPAILKRGEPVFRSMQHARDVVGNNNQPRAANINITVKGARGNAEIQSMVSAGVQQGLSEYDKVLPGRIGEVMERNG</sequence>
<dbReference type="EMBL" id="JAAKZF010000003">
    <property type="protein sequence ID" value="NGO50423.1"/>
    <property type="molecule type" value="Genomic_DNA"/>
</dbReference>
<keyword evidence="2" id="KW-1185">Reference proteome</keyword>
<comment type="caution">
    <text evidence="1">The sequence shown here is derived from an EMBL/GenBank/DDBJ whole genome shotgun (WGS) entry which is preliminary data.</text>
</comment>
<protein>
    <recommendedName>
        <fullName evidence="3">Bacteriophage tail tape measure N-terminal domain-containing protein</fullName>
    </recommendedName>
</protein>
<proteinExistence type="predicted"/>
<dbReference type="RefSeq" id="WP_165023903.1">
    <property type="nucleotide sequence ID" value="NZ_JAAKZF010000003.1"/>
</dbReference>